<comment type="caution">
    <text evidence="1">The sequence shown here is derived from an EMBL/GenBank/DDBJ whole genome shotgun (WGS) entry which is preliminary data.</text>
</comment>
<reference evidence="1" key="2">
    <citation type="submission" date="2023-05" db="EMBL/GenBank/DDBJ databases">
        <authorList>
            <person name="Fouks B."/>
        </authorList>
    </citation>
    <scope>NUCLEOTIDE SEQUENCE</scope>
    <source>
        <strain evidence="1">Stay&amp;Tobe</strain>
        <tissue evidence="1">Testes</tissue>
    </source>
</reference>
<keyword evidence="2" id="KW-1185">Reference proteome</keyword>
<evidence type="ECO:0000313" key="2">
    <source>
        <dbReference type="Proteomes" id="UP001233999"/>
    </source>
</evidence>
<dbReference type="AlphaFoldDB" id="A0AAD8EPY2"/>
<sequence>LTYPTLKRAYGTWGTTYYVVFRLTYCPSHRPKKYGSAWLYTPSPLDLSYPPKSQYFKKKVNNDCFFAFLIRYRLH</sequence>
<proteinExistence type="predicted"/>
<dbReference type="EMBL" id="JASPKZ010001301">
    <property type="protein sequence ID" value="KAJ9598121.1"/>
    <property type="molecule type" value="Genomic_DNA"/>
</dbReference>
<feature type="non-terminal residue" evidence="1">
    <location>
        <position position="75"/>
    </location>
</feature>
<evidence type="ECO:0000313" key="1">
    <source>
        <dbReference type="EMBL" id="KAJ9598121.1"/>
    </source>
</evidence>
<organism evidence="1 2">
    <name type="scientific">Diploptera punctata</name>
    <name type="common">Pacific beetle cockroach</name>
    <dbReference type="NCBI Taxonomy" id="6984"/>
    <lineage>
        <taxon>Eukaryota</taxon>
        <taxon>Metazoa</taxon>
        <taxon>Ecdysozoa</taxon>
        <taxon>Arthropoda</taxon>
        <taxon>Hexapoda</taxon>
        <taxon>Insecta</taxon>
        <taxon>Pterygota</taxon>
        <taxon>Neoptera</taxon>
        <taxon>Polyneoptera</taxon>
        <taxon>Dictyoptera</taxon>
        <taxon>Blattodea</taxon>
        <taxon>Blaberoidea</taxon>
        <taxon>Blaberidae</taxon>
        <taxon>Diplopterinae</taxon>
        <taxon>Diploptera</taxon>
    </lineage>
</organism>
<gene>
    <name evidence="1" type="ORF">L9F63_026773</name>
</gene>
<reference evidence="1" key="1">
    <citation type="journal article" date="2023" name="IScience">
        <title>Live-bearing cockroach genome reveals convergent evolutionary mechanisms linked to viviparity in insects and beyond.</title>
        <authorList>
            <person name="Fouks B."/>
            <person name="Harrison M.C."/>
            <person name="Mikhailova A.A."/>
            <person name="Marchal E."/>
            <person name="English S."/>
            <person name="Carruthers M."/>
            <person name="Jennings E.C."/>
            <person name="Chiamaka E.L."/>
            <person name="Frigard R.A."/>
            <person name="Pippel M."/>
            <person name="Attardo G.M."/>
            <person name="Benoit J.B."/>
            <person name="Bornberg-Bauer E."/>
            <person name="Tobe S.S."/>
        </authorList>
    </citation>
    <scope>NUCLEOTIDE SEQUENCE</scope>
    <source>
        <strain evidence="1">Stay&amp;Tobe</strain>
    </source>
</reference>
<accession>A0AAD8EPY2</accession>
<protein>
    <submittedName>
        <fullName evidence="1">Uncharacterized protein</fullName>
    </submittedName>
</protein>
<name>A0AAD8EPY2_DIPPU</name>
<feature type="non-terminal residue" evidence="1">
    <location>
        <position position="1"/>
    </location>
</feature>
<dbReference type="Proteomes" id="UP001233999">
    <property type="component" value="Unassembled WGS sequence"/>
</dbReference>